<dbReference type="GO" id="GO:0007155">
    <property type="term" value="P:cell adhesion"/>
    <property type="evidence" value="ECO:0007669"/>
    <property type="project" value="InterPro"/>
</dbReference>
<dbReference type="Gene3D" id="4.10.1080.10">
    <property type="entry name" value="TSP type-3 repeat"/>
    <property type="match status" value="3"/>
</dbReference>
<proteinExistence type="predicted"/>
<dbReference type="PANTHER" id="PTHR10199:SF100">
    <property type="entry name" value="THROMBOSPONDIN, ISOFORM A"/>
    <property type="match status" value="1"/>
</dbReference>
<feature type="region of interest" description="Disordered" evidence="3">
    <location>
        <begin position="319"/>
        <end position="630"/>
    </location>
</feature>
<gene>
    <name evidence="5" type="ORF">C8P64_2989</name>
</gene>
<dbReference type="PANTHER" id="PTHR10199">
    <property type="entry name" value="THROMBOSPONDIN"/>
    <property type="match status" value="1"/>
</dbReference>
<dbReference type="GO" id="GO:0005509">
    <property type="term" value="F:calcium ion binding"/>
    <property type="evidence" value="ECO:0007669"/>
    <property type="project" value="InterPro"/>
</dbReference>
<dbReference type="Gene3D" id="2.60.120.380">
    <property type="match status" value="2"/>
</dbReference>
<reference evidence="5 6" key="1">
    <citation type="submission" date="2018-04" db="EMBL/GenBank/DDBJ databases">
        <title>Genomic Encyclopedia of Archaeal and Bacterial Type Strains, Phase II (KMG-II): from individual species to whole genera.</title>
        <authorList>
            <person name="Goeker M."/>
        </authorList>
    </citation>
    <scope>NUCLEOTIDE SEQUENCE [LARGE SCALE GENOMIC DNA]</scope>
    <source>
        <strain evidence="5 6">DSM 23082</strain>
    </source>
</reference>
<dbReference type="SUPFAM" id="SSF103647">
    <property type="entry name" value="TSP type-3 repeat"/>
    <property type="match status" value="3"/>
</dbReference>
<dbReference type="AlphaFoldDB" id="A0A2T6AFI9"/>
<comment type="caution">
    <text evidence="5">The sequence shown here is derived from an EMBL/GenBank/DDBJ whole genome shotgun (WGS) entry which is preliminary data.</text>
</comment>
<evidence type="ECO:0000256" key="1">
    <source>
        <dbReference type="ARBA" id="ARBA00022729"/>
    </source>
</evidence>
<dbReference type="InterPro" id="IPR003367">
    <property type="entry name" value="Thrombospondin_3-like_rpt"/>
</dbReference>
<evidence type="ECO:0000256" key="2">
    <source>
        <dbReference type="ARBA" id="ARBA00022837"/>
    </source>
</evidence>
<dbReference type="Pfam" id="PF02412">
    <property type="entry name" value="TSP_3"/>
    <property type="match status" value="6"/>
</dbReference>
<keyword evidence="2" id="KW-0106">Calcium</keyword>
<dbReference type="InterPro" id="IPR017897">
    <property type="entry name" value="Thrombospondin_3_rpt"/>
</dbReference>
<dbReference type="Proteomes" id="UP000244174">
    <property type="component" value="Unassembled WGS sequence"/>
</dbReference>
<feature type="compositionally biased region" description="Acidic residues" evidence="3">
    <location>
        <begin position="499"/>
        <end position="527"/>
    </location>
</feature>
<feature type="signal peptide" evidence="4">
    <location>
        <begin position="1"/>
        <end position="22"/>
    </location>
</feature>
<feature type="compositionally biased region" description="Acidic residues" evidence="3">
    <location>
        <begin position="375"/>
        <end position="421"/>
    </location>
</feature>
<feature type="compositionally biased region" description="Acidic residues" evidence="3">
    <location>
        <begin position="437"/>
        <end position="467"/>
    </location>
</feature>
<evidence type="ECO:0000256" key="3">
    <source>
        <dbReference type="SAM" id="MobiDB-lite"/>
    </source>
</evidence>
<feature type="chain" id="PRO_5015513949" evidence="4">
    <location>
        <begin position="23"/>
        <end position="832"/>
    </location>
</feature>
<evidence type="ECO:0000313" key="6">
    <source>
        <dbReference type="Proteomes" id="UP000244174"/>
    </source>
</evidence>
<dbReference type="InterPro" id="IPR028974">
    <property type="entry name" value="TSP_type-3_rpt"/>
</dbReference>
<keyword evidence="6" id="KW-1185">Reference proteome</keyword>
<evidence type="ECO:0000256" key="4">
    <source>
        <dbReference type="SAM" id="SignalP"/>
    </source>
</evidence>
<feature type="compositionally biased region" description="Acidic residues" evidence="3">
    <location>
        <begin position="321"/>
        <end position="343"/>
    </location>
</feature>
<protein>
    <submittedName>
        <fullName evidence="5">Thrombospondin type 3 repeat-containing protein</fullName>
    </submittedName>
</protein>
<feature type="compositionally biased region" description="Acidic residues" evidence="3">
    <location>
        <begin position="560"/>
        <end position="589"/>
    </location>
</feature>
<sequence>MKFYSRYIALLAMFLMFFNSCSTDESTPVSEVDDNVGIIFLGPILKDFADNENVRQALDDIPSCSNEAAAFAQISLTYGEDETPVDIVVELLEDENGLFTAYDEALEIPIPTGLNTVSVTLNEFLVWTNVDDAPGEIIWAAPKADSDYAGYVENPLPFSWDLRAGSKTYTNVDVLCFDDRLVNLYGYQFFDINPEIIYEVCFFANYCSESGRHYTANYSLDIYYGSDAQGVPIYTDEVPVTGDDGGFFAEPVCLAIPGPQNDEDAGDPYLYYEATLLDWDDNYGEASGETISGTWSWNDIQALMNEDGETSEYFHAFINCEGDDGGEPVDTDEDGIDDPEDNCPNEANADQADADEDGVGDKCDNCPDNANSDQADTDQDGVGDACEEQPEDTDGDGVNDSEDNCPDEANADQADADEDSIGDVCDNCVNTANPDQADADADGVGDACEEEPEDSDEDGVSDSEDNCPETANADQADADEDGVGDKCDNCPNTANPDQTDADEDGTGDACEEVAPDDDGDGTPDAEDNCPNTANPDQADTDGDGIGDACDNCPETSNADQADEDSDGVGDACEEAPDADSDGVPDDDDNCPNLSNPDQADSDQDGIGDACDNDGTPSDGGPLTNGENHSGFISLGTTDTWTFYADAGDFVHLTMARTSENLTPQIRLVSPSGTLIGNAQTNFASVELVLEDAPERGTYKVIAGDYAANHQGEYLIRLAQAPKNYVVPENDEGGELTNGSDYSGSIPLGDLDQWTFSVSEGNFITISMGRTSGNLTPQIRLISPNGDVVEMAQTNFGSVDLMVEEAPLTGTYRVIVGDYAVNHQGSYLLTVTW</sequence>
<dbReference type="RefSeq" id="WP_211307620.1">
    <property type="nucleotide sequence ID" value="NZ_QBKQ01000003.1"/>
</dbReference>
<accession>A0A2T6AFI9</accession>
<keyword evidence="1 4" id="KW-0732">Signal</keyword>
<name>A0A2T6AFI9_9FLAO</name>
<evidence type="ECO:0000313" key="5">
    <source>
        <dbReference type="EMBL" id="PTX42559.1"/>
    </source>
</evidence>
<organism evidence="5 6">
    <name type="scientific">Christiangramia gaetbulicola</name>
    <dbReference type="NCBI Taxonomy" id="703340"/>
    <lineage>
        <taxon>Bacteria</taxon>
        <taxon>Pseudomonadati</taxon>
        <taxon>Bacteroidota</taxon>
        <taxon>Flavobacteriia</taxon>
        <taxon>Flavobacteriales</taxon>
        <taxon>Flavobacteriaceae</taxon>
        <taxon>Christiangramia</taxon>
    </lineage>
</organism>
<dbReference type="EMBL" id="QBKQ01000003">
    <property type="protein sequence ID" value="PTX42559.1"/>
    <property type="molecule type" value="Genomic_DNA"/>
</dbReference>
<dbReference type="PROSITE" id="PS51234">
    <property type="entry name" value="TSP3"/>
    <property type="match status" value="4"/>
</dbReference>